<evidence type="ECO:0000256" key="5">
    <source>
        <dbReference type="ARBA" id="ARBA00022989"/>
    </source>
</evidence>
<keyword evidence="6 7" id="KW-0472">Membrane</keyword>
<evidence type="ECO:0000259" key="8">
    <source>
        <dbReference type="Pfam" id="PF00884"/>
    </source>
</evidence>
<dbReference type="Gene3D" id="3.40.720.10">
    <property type="entry name" value="Alkaline Phosphatase, subunit A"/>
    <property type="match status" value="1"/>
</dbReference>
<evidence type="ECO:0000256" key="4">
    <source>
        <dbReference type="ARBA" id="ARBA00022692"/>
    </source>
</evidence>
<dbReference type="InterPro" id="IPR040423">
    <property type="entry name" value="PEA_transferase"/>
</dbReference>
<feature type="transmembrane region" description="Helical" evidence="7">
    <location>
        <begin position="12"/>
        <end position="37"/>
    </location>
</feature>
<accession>A0A2K9PMM3</accession>
<sequence>MKNISGIKKLGYLFLIPIILSFSFECIFNKVTISVFYNLIENLLFSILLIAPLFFLTHHIINKCYFILAYLFFIICISFETLYYYLFKTYFSSSAIFVIFDSNMEETKEFVDFYIDMPIIVYTILIILSLFIALIKKNNLEAIRLFRTKSNKLNVLDLVISVLLFLKLSTLIIFNVPYLMIKSGIEYNIESKKFGNYKENKSGNFKNTYRSLSDDNELYIIIIGESTSRSHLGIYNYYRETTPELKKMSKNLLVYKNVISPHAYSVGALTKILTIGNYENPEKVSAGSIIQLANSVGFETYWLSNQRPIGPYESMITKISLSAKNHKFLTTTIAGNSKVLDEELLGEFNEVISNNDVKKKLVFVHLMGTHHHYENRYPKAFNKFKDDPITKFKSEENFTKINHYHNAVLYNDFIISELIKQVDSLHTKSFALYFSDHGEEVFDDLNMAGHNEDIYSKKMFDIPFVLWQSQKYKEEKELLFVEDRKYMTDDLFHGMADLLDISANEVDFKRSIFNKDFKERKRIIKDTIDYDTFFK</sequence>
<gene>
    <name evidence="9" type="ORF">C1H87_06055</name>
</gene>
<evidence type="ECO:0000313" key="10">
    <source>
        <dbReference type="Proteomes" id="UP000235826"/>
    </source>
</evidence>
<evidence type="ECO:0000256" key="2">
    <source>
        <dbReference type="ARBA" id="ARBA00022475"/>
    </source>
</evidence>
<feature type="transmembrane region" description="Helical" evidence="7">
    <location>
        <begin position="155"/>
        <end position="181"/>
    </location>
</feature>
<feature type="domain" description="Sulfatase N-terminal" evidence="8">
    <location>
        <begin position="219"/>
        <end position="501"/>
    </location>
</feature>
<keyword evidence="2" id="KW-1003">Cell membrane</keyword>
<evidence type="ECO:0000256" key="6">
    <source>
        <dbReference type="ARBA" id="ARBA00023136"/>
    </source>
</evidence>
<dbReference type="Pfam" id="PF00884">
    <property type="entry name" value="Sulfatase"/>
    <property type="match status" value="1"/>
</dbReference>
<feature type="transmembrane region" description="Helical" evidence="7">
    <location>
        <begin position="43"/>
        <end position="61"/>
    </location>
</feature>
<evidence type="ECO:0000313" key="9">
    <source>
        <dbReference type="EMBL" id="AUP78300.1"/>
    </source>
</evidence>
<proteinExistence type="predicted"/>
<feature type="transmembrane region" description="Helical" evidence="7">
    <location>
        <begin position="68"/>
        <end position="87"/>
    </location>
</feature>
<keyword evidence="4 7" id="KW-0812">Transmembrane</keyword>
<evidence type="ECO:0000256" key="7">
    <source>
        <dbReference type="SAM" id="Phobius"/>
    </source>
</evidence>
<dbReference type="EMBL" id="CP025791">
    <property type="protein sequence ID" value="AUP78300.1"/>
    <property type="molecule type" value="Genomic_DNA"/>
</dbReference>
<dbReference type="SUPFAM" id="SSF53649">
    <property type="entry name" value="Alkaline phosphatase-like"/>
    <property type="match status" value="1"/>
</dbReference>
<dbReference type="PANTHER" id="PTHR30443:SF2">
    <property type="entry name" value="PHOSPHOETHANOLAMINE TRANSFERASE EPTC"/>
    <property type="match status" value="1"/>
</dbReference>
<keyword evidence="5 7" id="KW-1133">Transmembrane helix</keyword>
<dbReference type="InterPro" id="IPR058130">
    <property type="entry name" value="PEA_transf_C"/>
</dbReference>
<dbReference type="PANTHER" id="PTHR30443">
    <property type="entry name" value="INNER MEMBRANE PROTEIN"/>
    <property type="match status" value="1"/>
</dbReference>
<dbReference type="AlphaFoldDB" id="A0A2K9PMM3"/>
<evidence type="ECO:0000256" key="1">
    <source>
        <dbReference type="ARBA" id="ARBA00004651"/>
    </source>
</evidence>
<keyword evidence="3" id="KW-0808">Transferase</keyword>
<reference evidence="9 10" key="1">
    <citation type="submission" date="2018-01" db="EMBL/GenBank/DDBJ databases">
        <title>Complete genome sequence of Flavivirga eckloniae ECD14 isolated from seaweed Ecklonia cava.</title>
        <authorList>
            <person name="Lee J.H."/>
            <person name="Baik K.S."/>
            <person name="Seong C.N."/>
        </authorList>
    </citation>
    <scope>NUCLEOTIDE SEQUENCE [LARGE SCALE GENOMIC DNA]</scope>
    <source>
        <strain evidence="9 10">ECD14</strain>
    </source>
</reference>
<protein>
    <recommendedName>
        <fullName evidence="8">Sulfatase N-terminal domain-containing protein</fullName>
    </recommendedName>
</protein>
<dbReference type="GO" id="GO:0009244">
    <property type="term" value="P:lipopolysaccharide core region biosynthetic process"/>
    <property type="evidence" value="ECO:0007669"/>
    <property type="project" value="TreeGrafter"/>
</dbReference>
<comment type="subcellular location">
    <subcellularLocation>
        <location evidence="1">Cell membrane</location>
        <topology evidence="1">Multi-pass membrane protein</topology>
    </subcellularLocation>
</comment>
<keyword evidence="10" id="KW-1185">Reference proteome</keyword>
<dbReference type="GO" id="GO:0005886">
    <property type="term" value="C:plasma membrane"/>
    <property type="evidence" value="ECO:0007669"/>
    <property type="project" value="UniProtKB-SubCell"/>
</dbReference>
<evidence type="ECO:0000256" key="3">
    <source>
        <dbReference type="ARBA" id="ARBA00022679"/>
    </source>
</evidence>
<dbReference type="InterPro" id="IPR000917">
    <property type="entry name" value="Sulfatase_N"/>
</dbReference>
<dbReference type="InterPro" id="IPR017850">
    <property type="entry name" value="Alkaline_phosphatase_core_sf"/>
</dbReference>
<dbReference type="KEGG" id="fek:C1H87_06055"/>
<organism evidence="9 10">
    <name type="scientific">Flavivirga eckloniae</name>
    <dbReference type="NCBI Taxonomy" id="1803846"/>
    <lineage>
        <taxon>Bacteria</taxon>
        <taxon>Pseudomonadati</taxon>
        <taxon>Bacteroidota</taxon>
        <taxon>Flavobacteriia</taxon>
        <taxon>Flavobacteriales</taxon>
        <taxon>Flavobacteriaceae</taxon>
        <taxon>Flavivirga</taxon>
    </lineage>
</organism>
<dbReference type="GO" id="GO:0016776">
    <property type="term" value="F:phosphotransferase activity, phosphate group as acceptor"/>
    <property type="evidence" value="ECO:0007669"/>
    <property type="project" value="TreeGrafter"/>
</dbReference>
<dbReference type="Proteomes" id="UP000235826">
    <property type="component" value="Chromosome"/>
</dbReference>
<feature type="transmembrane region" description="Helical" evidence="7">
    <location>
        <begin position="113"/>
        <end position="135"/>
    </location>
</feature>
<name>A0A2K9PMM3_9FLAO</name>
<dbReference type="CDD" id="cd16017">
    <property type="entry name" value="LptA"/>
    <property type="match status" value="1"/>
</dbReference>